<dbReference type="EMBL" id="JACVXD010000011">
    <property type="protein sequence ID" value="MBD0825219.1"/>
    <property type="molecule type" value="Genomic_DNA"/>
</dbReference>
<protein>
    <recommendedName>
        <fullName evidence="5">DUF4129 domain-containing protein</fullName>
    </recommendedName>
</protein>
<comment type="caution">
    <text evidence="3">The sequence shown here is derived from an EMBL/GenBank/DDBJ whole genome shotgun (WGS) entry which is preliminary data.</text>
</comment>
<proteinExistence type="predicted"/>
<feature type="region of interest" description="Disordered" evidence="1">
    <location>
        <begin position="1"/>
        <end position="21"/>
    </location>
</feature>
<gene>
    <name evidence="3" type="ORF">ICJ85_14455</name>
</gene>
<feature type="compositionally biased region" description="Polar residues" evidence="1">
    <location>
        <begin position="1"/>
        <end position="10"/>
    </location>
</feature>
<evidence type="ECO:0008006" key="5">
    <source>
        <dbReference type="Google" id="ProtNLM"/>
    </source>
</evidence>
<feature type="transmembrane region" description="Helical" evidence="2">
    <location>
        <begin position="82"/>
        <end position="100"/>
    </location>
</feature>
<evidence type="ECO:0000256" key="2">
    <source>
        <dbReference type="SAM" id="Phobius"/>
    </source>
</evidence>
<sequence>MMLFSHQTATGLPVQEPQQKREFDENFKERYSGDTFNYEGIDMVGHTEEGSGEYIDYKEQKVKVKEQNNNNYLNMNLGPLRFIFYIAIALAVIALVYVLFKEGGNGWFQSKQNRNIAHHQEITSENIEHTDISLLIKQAEDLGDYRLAIRYFYLLVLKNLSLKNHIKFEDDKTNSEYLNEMSNTPFSDNFTYTSYLYNYIWYGKFPVNETQYNKAKGNFTTLLNLVK</sequence>
<organism evidence="3 4">
    <name type="scientific">Aestuariibaculum marinum</name>
    <dbReference type="NCBI Taxonomy" id="2683592"/>
    <lineage>
        <taxon>Bacteria</taxon>
        <taxon>Pseudomonadati</taxon>
        <taxon>Bacteroidota</taxon>
        <taxon>Flavobacteriia</taxon>
        <taxon>Flavobacteriales</taxon>
        <taxon>Flavobacteriaceae</taxon>
    </lineage>
</organism>
<dbReference type="RefSeq" id="WP_188224511.1">
    <property type="nucleotide sequence ID" value="NZ_JACVXD010000011.1"/>
</dbReference>
<dbReference type="Proteomes" id="UP000621516">
    <property type="component" value="Unassembled WGS sequence"/>
</dbReference>
<evidence type="ECO:0000313" key="4">
    <source>
        <dbReference type="Proteomes" id="UP000621516"/>
    </source>
</evidence>
<keyword evidence="2" id="KW-1133">Transmembrane helix</keyword>
<dbReference type="AlphaFoldDB" id="A0A8J6Q6K7"/>
<name>A0A8J6Q6K7_9FLAO</name>
<evidence type="ECO:0000256" key="1">
    <source>
        <dbReference type="SAM" id="MobiDB-lite"/>
    </source>
</evidence>
<accession>A0A8J6Q6K7</accession>
<reference evidence="3 4" key="1">
    <citation type="journal article" date="2018" name="J. Microbiol.">
        <title>Aestuariibaculum marinum sp. nov., a marine bacterium isolated from seawater in South Korea.</title>
        <authorList>
            <person name="Choi J."/>
            <person name="Lee D."/>
            <person name="Jang J.H."/>
            <person name="Cha S."/>
            <person name="Seo T."/>
        </authorList>
    </citation>
    <scope>NUCLEOTIDE SEQUENCE [LARGE SCALE GENOMIC DNA]</scope>
    <source>
        <strain evidence="3 4">IP7</strain>
    </source>
</reference>
<evidence type="ECO:0000313" key="3">
    <source>
        <dbReference type="EMBL" id="MBD0825219.1"/>
    </source>
</evidence>
<keyword evidence="2" id="KW-0472">Membrane</keyword>
<keyword evidence="2" id="KW-0812">Transmembrane</keyword>
<keyword evidence="4" id="KW-1185">Reference proteome</keyword>